<gene>
    <name evidence="1" type="ORF">GCL57_01145</name>
</gene>
<keyword evidence="2" id="KW-1185">Reference proteome</keyword>
<proteinExistence type="predicted"/>
<dbReference type="EMBL" id="WFLN01000004">
    <property type="protein sequence ID" value="KAB8033334.1"/>
    <property type="molecule type" value="Genomic_DNA"/>
</dbReference>
<name>A0A833JEQ6_9BACT</name>
<sequence>MRKRAIVILSAFVLLCTLYCISMLYAQIQISIGLDKSIKNFKNRPSYPEQIEFSRISLSPFFFINKTFYIKDIVIHSKYHFLNIYIKSLCVSNYIKNGPDILPMNFETNSITFFSLNNLKESLQRTHKQFPISKETIDSILDKSILSLKGEYNKEIYEIETSLSKGKIKLMESYLTINQFPLNETKYPLKFFIKKMKINLEDIAISLKENIKKNPALKDLLGNKVDTIYTDLELNFDKSIENNYELKIKLLIHKILHLNINTSFLIEEIFHSENYKLNNMFILLEDLNFINNYFWRKSLENNISYDEEKRKAIKQNNMMLIFIEKTPLEHGLLEFNRFIENPKYFFISITPKKPIPLQEIQTKSRENIFNLFREVNINFKAIKNKSYLEKAVKETDP</sequence>
<dbReference type="Proteomes" id="UP000442694">
    <property type="component" value="Unassembled WGS sequence"/>
</dbReference>
<organism evidence="1 2">
    <name type="scientific">Fluviispira multicolorata</name>
    <dbReference type="NCBI Taxonomy" id="2654512"/>
    <lineage>
        <taxon>Bacteria</taxon>
        <taxon>Pseudomonadati</taxon>
        <taxon>Bdellovibrionota</taxon>
        <taxon>Oligoflexia</taxon>
        <taxon>Silvanigrellales</taxon>
        <taxon>Silvanigrellaceae</taxon>
        <taxon>Fluviispira</taxon>
    </lineage>
</organism>
<dbReference type="AlphaFoldDB" id="A0A833JEQ6"/>
<comment type="caution">
    <text evidence="1">The sequence shown here is derived from an EMBL/GenBank/DDBJ whole genome shotgun (WGS) entry which is preliminary data.</text>
</comment>
<accession>A0A833JEQ6</accession>
<dbReference type="RefSeq" id="WP_152211421.1">
    <property type="nucleotide sequence ID" value="NZ_WFLN01000004.1"/>
</dbReference>
<evidence type="ECO:0000313" key="2">
    <source>
        <dbReference type="Proteomes" id="UP000442694"/>
    </source>
</evidence>
<protein>
    <submittedName>
        <fullName evidence="1">Uncharacterized protein</fullName>
    </submittedName>
</protein>
<reference evidence="1 2" key="1">
    <citation type="submission" date="2019-10" db="EMBL/GenBank/DDBJ databases">
        <title>New genus of Silvanigrellaceae.</title>
        <authorList>
            <person name="Pitt A."/>
            <person name="Hahn M.W."/>
        </authorList>
    </citation>
    <scope>NUCLEOTIDE SEQUENCE [LARGE SCALE GENOMIC DNA]</scope>
    <source>
        <strain evidence="1 2">33A1-SZDP</strain>
    </source>
</reference>
<evidence type="ECO:0000313" key="1">
    <source>
        <dbReference type="EMBL" id="KAB8033334.1"/>
    </source>
</evidence>